<dbReference type="EMBL" id="BK015344">
    <property type="protein sequence ID" value="DAE02238.1"/>
    <property type="molecule type" value="Genomic_DNA"/>
</dbReference>
<name>A0A8S5P597_9CAUD</name>
<dbReference type="Gene3D" id="1.10.4080.10">
    <property type="entry name" value="ADP-ribosylation/Crystallin J1"/>
    <property type="match status" value="1"/>
</dbReference>
<comment type="similarity">
    <text evidence="1">Belongs to the ADP-ribosylglycohydrolase family.</text>
</comment>
<evidence type="ECO:0000313" key="3">
    <source>
        <dbReference type="EMBL" id="DAE02238.1"/>
    </source>
</evidence>
<evidence type="ECO:0000256" key="2">
    <source>
        <dbReference type="ARBA" id="ARBA00022801"/>
    </source>
</evidence>
<reference evidence="3" key="1">
    <citation type="journal article" date="2021" name="Proc. Natl. Acad. Sci. U.S.A.">
        <title>A Catalog of Tens of Thousands of Viruses from Human Metagenomes Reveals Hidden Associations with Chronic Diseases.</title>
        <authorList>
            <person name="Tisza M.J."/>
            <person name="Buck C.B."/>
        </authorList>
    </citation>
    <scope>NUCLEOTIDE SEQUENCE</scope>
    <source>
        <strain evidence="3">CttEB8</strain>
    </source>
</reference>
<proteinExistence type="inferred from homology"/>
<accession>A0A8S5P597</accession>
<dbReference type="SUPFAM" id="SSF101478">
    <property type="entry name" value="ADP-ribosylglycohydrolase"/>
    <property type="match status" value="1"/>
</dbReference>
<dbReference type="GO" id="GO:0016787">
    <property type="term" value="F:hydrolase activity"/>
    <property type="evidence" value="ECO:0007669"/>
    <property type="project" value="UniProtKB-KW"/>
</dbReference>
<protein>
    <submittedName>
        <fullName evidence="3">ADP-ribosylglycohydrolase</fullName>
    </submittedName>
</protein>
<dbReference type="InterPro" id="IPR050792">
    <property type="entry name" value="ADP-ribosylglycohydrolase"/>
</dbReference>
<dbReference type="PANTHER" id="PTHR16222:SF24">
    <property type="entry name" value="ADP-RIBOSYLHYDROLASE ARH3"/>
    <property type="match status" value="1"/>
</dbReference>
<sequence length="293" mass="33603">MKWLTMQLRMQRNSRTMKEKIRNSIRAYILGDVLGVPFEFRSEGTFLCCGFASGGIHGQIEGTWSDDTSVLLCLLDAFCTPGENIKKIDKFEKNLDLWYKNKKFNAGSRLFDIGNQTVESIQCKGCSRTDRMGNGALFYSLPIAIACLNESDEYTKNLFEAFCCYTHNNKNCFEFGSKFCCILKNLLGDLPMENLEVNDYDNRGDVINTYNLVIDNYLAQENKNSTLFEDLCSVINYGEDTDTNAAIFGAIMGTKKKVSENDWKRVRRYKEIDDLIDKFLNSVIMEQKRKCLK</sequence>
<organism evidence="3">
    <name type="scientific">Herelleviridae sp. cttEB8</name>
    <dbReference type="NCBI Taxonomy" id="2825832"/>
    <lineage>
        <taxon>Viruses</taxon>
        <taxon>Duplodnaviria</taxon>
        <taxon>Heunggongvirae</taxon>
        <taxon>Uroviricota</taxon>
        <taxon>Caudoviricetes</taxon>
        <taxon>Herelleviridae</taxon>
    </lineage>
</organism>
<dbReference type="Pfam" id="PF03747">
    <property type="entry name" value="ADP_ribosyl_GH"/>
    <property type="match status" value="1"/>
</dbReference>
<dbReference type="InterPro" id="IPR005502">
    <property type="entry name" value="Ribosyl_crysJ1"/>
</dbReference>
<evidence type="ECO:0000256" key="1">
    <source>
        <dbReference type="ARBA" id="ARBA00010702"/>
    </source>
</evidence>
<dbReference type="InterPro" id="IPR036705">
    <property type="entry name" value="Ribosyl_crysJ1_sf"/>
</dbReference>
<keyword evidence="2" id="KW-0378">Hydrolase</keyword>
<dbReference type="PANTHER" id="PTHR16222">
    <property type="entry name" value="ADP-RIBOSYLGLYCOHYDROLASE"/>
    <property type="match status" value="1"/>
</dbReference>